<evidence type="ECO:0000256" key="3">
    <source>
        <dbReference type="SAM" id="MobiDB-lite"/>
    </source>
</evidence>
<dbReference type="RefSeq" id="XP_040629403.1">
    <property type="nucleotide sequence ID" value="XM_040770150.1"/>
</dbReference>
<dbReference type="EMBL" id="JH795862">
    <property type="protein sequence ID" value="EJU02509.1"/>
    <property type="molecule type" value="Genomic_DNA"/>
</dbReference>
<dbReference type="Pfam" id="PF10058">
    <property type="entry name" value="Zn_ribbon_10"/>
    <property type="match status" value="1"/>
</dbReference>
<feature type="domain" description="Lunapark zinc ribbon" evidence="4">
    <location>
        <begin position="209"/>
        <end position="263"/>
    </location>
</feature>
<gene>
    <name evidence="5" type="ORF">DACRYDRAFT_116185</name>
</gene>
<dbReference type="InterPro" id="IPR040115">
    <property type="entry name" value="Lnp"/>
</dbReference>
<sequence>MGNWFSKKSDNYENVLSKLAESIDKKKAQLADIRLRERRMTLLFTLYSLFTWVAYTTLWYLELLPRAWARTQAVKVLSALPVGFVPVSVLSIRRLVHAFYSWRASYEEIALKKLLGEQKAKIEEIKKKTNYDSTRSLLEKYGETSARPVQPSALRQRGPSPIVGSQPSTPLRHDDPPATGNPSGMVIPRPLPPYFQPSPASLPPQTRKWYDTLADALLGPDEQVASREKYALICARCFTHNGLITPSEWEDVQYTCPKCGYFNPSRYSLRRTDSPTVSESPPPAVASGGATLLDTPGAPTVGRIDNFHPVTPPSTDVQEARTATDTDKQSTDETMMDVDTPTVP</sequence>
<comment type="similarity">
    <text evidence="1">Belongs to the lunapark family.</text>
</comment>
<dbReference type="GeneID" id="63685212"/>
<keyword evidence="2" id="KW-0175">Coiled coil</keyword>
<proteinExistence type="inferred from homology"/>
<comment type="subcellular location">
    <subcellularLocation>
        <location evidence="1">Endoplasmic reticulum membrane</location>
        <topology evidence="1">Multi-pass membrane protein</topology>
    </subcellularLocation>
</comment>
<name>M5G1A3_DACPD</name>
<feature type="region of interest" description="Disordered" evidence="3">
    <location>
        <begin position="272"/>
        <end position="344"/>
    </location>
</feature>
<dbReference type="InterPro" id="IPR019273">
    <property type="entry name" value="Lunapark_Znf"/>
</dbReference>
<keyword evidence="1" id="KW-0862">Zinc</keyword>
<feature type="region of interest" description="Disordered" evidence="3">
    <location>
        <begin position="142"/>
        <end position="183"/>
    </location>
</feature>
<comment type="function">
    <text evidence="1">Plays a role in determining ER morphology.</text>
</comment>
<dbReference type="PANTHER" id="PTHR22166:SF12">
    <property type="entry name" value="ENDOPLASMIC RETICULUM JUNCTION FORMATION PROTEIN LUNAPARK"/>
    <property type="match status" value="1"/>
</dbReference>
<organism evidence="5 6">
    <name type="scientific">Dacryopinax primogenitus (strain DJM 731)</name>
    <name type="common">Brown rot fungus</name>
    <dbReference type="NCBI Taxonomy" id="1858805"/>
    <lineage>
        <taxon>Eukaryota</taxon>
        <taxon>Fungi</taxon>
        <taxon>Dikarya</taxon>
        <taxon>Basidiomycota</taxon>
        <taxon>Agaricomycotina</taxon>
        <taxon>Dacrymycetes</taxon>
        <taxon>Dacrymycetales</taxon>
        <taxon>Dacrymycetaceae</taxon>
        <taxon>Dacryopinax</taxon>
    </lineage>
</organism>
<keyword evidence="1" id="KW-0863">Zinc-finger</keyword>
<accession>M5G1A3</accession>
<dbReference type="HOGENOM" id="CLU_043850_1_0_1"/>
<dbReference type="STRING" id="1858805.M5G1A3"/>
<keyword evidence="1" id="KW-0812">Transmembrane</keyword>
<comment type="domain">
    <text evidence="1">The C4-type zinc finger motif is necessary both for its ER three-way tubular junction localization and formation.</text>
</comment>
<keyword evidence="1" id="KW-0472">Membrane</keyword>
<dbReference type="GO" id="GO:0071788">
    <property type="term" value="P:endoplasmic reticulum tubular network maintenance"/>
    <property type="evidence" value="ECO:0007669"/>
    <property type="project" value="UniProtKB-UniRule"/>
</dbReference>
<evidence type="ECO:0000313" key="5">
    <source>
        <dbReference type="EMBL" id="EJU02509.1"/>
    </source>
</evidence>
<keyword evidence="1" id="KW-0256">Endoplasmic reticulum</keyword>
<comment type="caution">
    <text evidence="1">Lacks conserved residue(s) required for the propagation of feature annotation.</text>
</comment>
<dbReference type="GO" id="GO:0008270">
    <property type="term" value="F:zinc ion binding"/>
    <property type="evidence" value="ECO:0007669"/>
    <property type="project" value="UniProtKB-KW"/>
</dbReference>
<protein>
    <recommendedName>
        <fullName evidence="1">Endoplasmic reticulum junction formation protein lunapark</fullName>
    </recommendedName>
</protein>
<dbReference type="PANTHER" id="PTHR22166">
    <property type="entry name" value="ENDOPLASMIC RETICULUM JUNCTION FORMATION PROTEIN LUNAPARK"/>
    <property type="match status" value="1"/>
</dbReference>
<feature type="coiled-coil region" evidence="2">
    <location>
        <begin position="9"/>
        <end position="36"/>
    </location>
</feature>
<evidence type="ECO:0000256" key="2">
    <source>
        <dbReference type="SAM" id="Coils"/>
    </source>
</evidence>
<evidence type="ECO:0000256" key="1">
    <source>
        <dbReference type="RuleBase" id="RU367073"/>
    </source>
</evidence>
<feature type="transmembrane region" description="Helical" evidence="1">
    <location>
        <begin position="42"/>
        <end position="61"/>
    </location>
</feature>
<dbReference type="GO" id="GO:1903373">
    <property type="term" value="P:positive regulation of endoplasmic reticulum tubular network organization"/>
    <property type="evidence" value="ECO:0007669"/>
    <property type="project" value="UniProtKB-UniRule"/>
</dbReference>
<dbReference type="AlphaFoldDB" id="M5G1A3"/>
<dbReference type="GO" id="GO:0098826">
    <property type="term" value="C:endoplasmic reticulum tubular network membrane"/>
    <property type="evidence" value="ECO:0007669"/>
    <property type="project" value="UniProtKB-UniRule"/>
</dbReference>
<keyword evidence="1" id="KW-0479">Metal-binding</keyword>
<keyword evidence="1" id="KW-1133">Transmembrane helix</keyword>
<dbReference type="OMA" id="CGYFNPS"/>
<dbReference type="Proteomes" id="UP000030653">
    <property type="component" value="Unassembled WGS sequence"/>
</dbReference>
<evidence type="ECO:0000259" key="4">
    <source>
        <dbReference type="Pfam" id="PF10058"/>
    </source>
</evidence>
<reference evidence="5 6" key="1">
    <citation type="journal article" date="2012" name="Science">
        <title>The Paleozoic origin of enzymatic lignin decomposition reconstructed from 31 fungal genomes.</title>
        <authorList>
            <person name="Floudas D."/>
            <person name="Binder M."/>
            <person name="Riley R."/>
            <person name="Barry K."/>
            <person name="Blanchette R.A."/>
            <person name="Henrissat B."/>
            <person name="Martinez A.T."/>
            <person name="Otillar R."/>
            <person name="Spatafora J.W."/>
            <person name="Yadav J.S."/>
            <person name="Aerts A."/>
            <person name="Benoit I."/>
            <person name="Boyd A."/>
            <person name="Carlson A."/>
            <person name="Copeland A."/>
            <person name="Coutinho P.M."/>
            <person name="de Vries R.P."/>
            <person name="Ferreira P."/>
            <person name="Findley K."/>
            <person name="Foster B."/>
            <person name="Gaskell J."/>
            <person name="Glotzer D."/>
            <person name="Gorecki P."/>
            <person name="Heitman J."/>
            <person name="Hesse C."/>
            <person name="Hori C."/>
            <person name="Igarashi K."/>
            <person name="Jurgens J.A."/>
            <person name="Kallen N."/>
            <person name="Kersten P."/>
            <person name="Kohler A."/>
            <person name="Kuees U."/>
            <person name="Kumar T.K.A."/>
            <person name="Kuo A."/>
            <person name="LaButti K."/>
            <person name="Larrondo L.F."/>
            <person name="Lindquist E."/>
            <person name="Ling A."/>
            <person name="Lombard V."/>
            <person name="Lucas S."/>
            <person name="Lundell T."/>
            <person name="Martin R."/>
            <person name="McLaughlin D.J."/>
            <person name="Morgenstern I."/>
            <person name="Morin E."/>
            <person name="Murat C."/>
            <person name="Nagy L.G."/>
            <person name="Nolan M."/>
            <person name="Ohm R.A."/>
            <person name="Patyshakuliyeva A."/>
            <person name="Rokas A."/>
            <person name="Ruiz-Duenas F.J."/>
            <person name="Sabat G."/>
            <person name="Salamov A."/>
            <person name="Samejima M."/>
            <person name="Schmutz J."/>
            <person name="Slot J.C."/>
            <person name="St John F."/>
            <person name="Stenlid J."/>
            <person name="Sun H."/>
            <person name="Sun S."/>
            <person name="Syed K."/>
            <person name="Tsang A."/>
            <person name="Wiebenga A."/>
            <person name="Young D."/>
            <person name="Pisabarro A."/>
            <person name="Eastwood D.C."/>
            <person name="Martin F."/>
            <person name="Cullen D."/>
            <person name="Grigoriev I.V."/>
            <person name="Hibbett D.S."/>
        </authorList>
    </citation>
    <scope>NUCLEOTIDE SEQUENCE [LARGE SCALE GENOMIC DNA]</scope>
    <source>
        <strain evidence="5 6">DJM-731 SS1</strain>
    </source>
</reference>
<evidence type="ECO:0000313" key="6">
    <source>
        <dbReference type="Proteomes" id="UP000030653"/>
    </source>
</evidence>
<keyword evidence="6" id="KW-1185">Reference proteome</keyword>
<dbReference type="OrthoDB" id="1725934at2759"/>
<feature type="compositionally biased region" description="Basic and acidic residues" evidence="3">
    <location>
        <begin position="318"/>
        <end position="331"/>
    </location>
</feature>